<dbReference type="GO" id="GO:0003677">
    <property type="term" value="F:DNA binding"/>
    <property type="evidence" value="ECO:0007669"/>
    <property type="project" value="InterPro"/>
</dbReference>
<dbReference type="InterPro" id="IPR013020">
    <property type="entry name" value="Rad3/Chl1-like"/>
</dbReference>
<dbReference type="GO" id="GO:0051539">
    <property type="term" value="F:4 iron, 4 sulfur cluster binding"/>
    <property type="evidence" value="ECO:0007669"/>
    <property type="project" value="UniProtKB-KW"/>
</dbReference>
<dbReference type="InterPro" id="IPR014013">
    <property type="entry name" value="Helic_SF1/SF2_ATP-bd_DinG/Rad3"/>
</dbReference>
<evidence type="ECO:0000256" key="6">
    <source>
        <dbReference type="ARBA" id="ARBA00022741"/>
    </source>
</evidence>
<sequence length="1259" mass="141048">MSSEVSEYTIGGVKIIFPCKAYPSQLAMMNAIVKGLNNRHHCLLESPTGSGKSLALLCSALSWQQSLYEKSLVKSSCEKEDGKPETSLQCRCMCHSQSESSEAATSVSQGASCSFNNYETGSSIKPGSPLTNTECKETETLASKLSAKKRLSLCDTDDFQVDRKRIRPLETEQQVRKRHCFAKGVQLVDALEVYHQRKNGELIVHSEKGVKATAFSPKTSSGPCPDCSCSSGNETAKDTSNTKKKENGDRSFIPKIFFGTRTHKQISQITRELKRTAYSSVPMTILSSRDYTCIHPVVSSSGSNRNEMCVELLEGKHGKSCLYYHGVHKLSEHHALQSAHRMYQAWDIEDLVSLGKKLRACAYFAARELMVGADIVFCPYNYLLDPQIRESMEINLKGQVVILDEAHNIEDCARESVSYGVTESQLRAAQEELDFMVNNNIRQKDHEPLRSVCYSLTNWLQERSSELVEREYETFCKVWSGKEMLTFLHKMGITGITFPILQKHLATVLEKEEKIAVFGREELIEIPIVSPATQIVLKGLFMVLLCLFKDNSRYADDYRVALQQTYTWMNENQPDVSDTSAFFTRPKHKRSLRQKTAVHVLNFWCLNPAVAFSDLSDVRTIVLTSGTLSPMDSFSSELGVKFSIQLEANHVIQNSQVWVGTIGAGPNGRKLCATFQHTETFEFQDEVGALLLSVCQTVGHGILCFLPSYKLLDKLKDRWMHTGLWRSLELVKTVIAEPQRGAKSDFDELLKIYYDAIKYKGEKDGALLIAVCRGKVSEGLDFCDENARAVITIGIPFPNVKDLQVELKRKYNDQHKNTRGLLPGSHWYEIQAYRALNQALGRCIRHRNDWGALILVDDRFRNNPNKYITGLSKWIRQQIQHHENFGSALESLHAFALRNQKNINCSSECSSEFLHVPSNSKDLSQASQQEATIHLSPDVPAKSEEQNLVSEINFVTTISSVNPTASNQPSGQKVDVGSHSHHVTQRRKHMDSTPKMPAMKIEREKKNDWTNADIMKEHCCFKPLTSTPLPVAKNCMSTASSKQKNVNRASELTDSVNQCQSSLISEYKPSVSESCLKTTDFSVKNTEAPVAEEHPDKLQLRVGPCNEFPSAGGKSELSMLNVSAEAEDEDESIYFTPELYDDEESEEQKIRPLLTACNTNENQIECGNSTVADDLFASHTSETLSMTKKKMDDDGRSTSLHEIMQNEGSKNSAVNVEMTSEVKAGQIASQEMETKKRKISLSRSRNKGVSSFLLNNTSS</sequence>
<dbReference type="NCBIfam" id="TIGR00604">
    <property type="entry name" value="rad3"/>
    <property type="match status" value="1"/>
</dbReference>
<feature type="compositionally biased region" description="Basic residues" evidence="19">
    <location>
        <begin position="979"/>
        <end position="989"/>
    </location>
</feature>
<evidence type="ECO:0000256" key="18">
    <source>
        <dbReference type="ARBA" id="ARBA00082714"/>
    </source>
</evidence>
<dbReference type="InterPro" id="IPR006554">
    <property type="entry name" value="Helicase-like_DEXD_c2"/>
</dbReference>
<name>A0A091UGH3_PHALP</name>
<evidence type="ECO:0000256" key="14">
    <source>
        <dbReference type="ARBA" id="ARBA00023235"/>
    </source>
</evidence>
<keyword evidence="6" id="KW-0547">Nucleotide-binding</keyword>
<evidence type="ECO:0000256" key="4">
    <source>
        <dbReference type="ARBA" id="ARBA00022485"/>
    </source>
</evidence>
<evidence type="ECO:0000313" key="22">
    <source>
        <dbReference type="Proteomes" id="UP000053638"/>
    </source>
</evidence>
<dbReference type="SMART" id="SM00491">
    <property type="entry name" value="HELICc2"/>
    <property type="match status" value="1"/>
</dbReference>
<dbReference type="Gene3D" id="3.40.50.300">
    <property type="entry name" value="P-loop containing nucleotide triphosphate hydrolases"/>
    <property type="match status" value="3"/>
</dbReference>
<dbReference type="FunFam" id="3.40.50.300:FF:000731">
    <property type="entry name" value="Fanconi anemia group J protein homolog"/>
    <property type="match status" value="1"/>
</dbReference>
<comment type="cofactor">
    <cofactor evidence="1">
        <name>[4Fe-4S] cluster</name>
        <dbReference type="ChEBI" id="CHEBI:49883"/>
    </cofactor>
</comment>
<dbReference type="GO" id="GO:0005524">
    <property type="term" value="F:ATP binding"/>
    <property type="evidence" value="ECO:0007669"/>
    <property type="project" value="UniProtKB-KW"/>
</dbReference>
<gene>
    <name evidence="21" type="ORF">N335_09345</name>
</gene>
<dbReference type="InterPro" id="IPR006555">
    <property type="entry name" value="ATP-dep_Helicase_C"/>
</dbReference>
<feature type="domain" description="Helicase ATP-binding" evidence="20">
    <location>
        <begin position="11"/>
        <end position="453"/>
    </location>
</feature>
<dbReference type="PANTHER" id="PTHR11472">
    <property type="entry name" value="DNA REPAIR DEAD HELICASE RAD3/XP-D SUBFAMILY MEMBER"/>
    <property type="match status" value="1"/>
</dbReference>
<dbReference type="OrthoDB" id="19182at2759"/>
<evidence type="ECO:0000259" key="20">
    <source>
        <dbReference type="PROSITE" id="PS51193"/>
    </source>
</evidence>
<dbReference type="Proteomes" id="UP000053638">
    <property type="component" value="Unassembled WGS sequence"/>
</dbReference>
<evidence type="ECO:0000256" key="1">
    <source>
        <dbReference type="ARBA" id="ARBA00001966"/>
    </source>
</evidence>
<feature type="compositionally biased region" description="Polar residues" evidence="19">
    <location>
        <begin position="1247"/>
        <end position="1259"/>
    </location>
</feature>
<dbReference type="EMBL" id="KK450974">
    <property type="protein sequence ID" value="KFQ73583.1"/>
    <property type="molecule type" value="Genomic_DNA"/>
</dbReference>
<keyword evidence="13" id="KW-0234">DNA repair</keyword>
<keyword evidence="5" id="KW-0479">Metal-binding</keyword>
<dbReference type="PhylomeDB" id="A0A091UGH3"/>
<accession>A0A091UGH3</accession>
<feature type="region of interest" description="Disordered" evidence="19">
    <location>
        <begin position="961"/>
        <end position="994"/>
    </location>
</feature>
<evidence type="ECO:0000256" key="13">
    <source>
        <dbReference type="ARBA" id="ARBA00023204"/>
    </source>
</evidence>
<keyword evidence="15" id="KW-0539">Nucleus</keyword>
<comment type="similarity">
    <text evidence="3">Belongs to the DEAD box helicase family. DEAH subfamily.</text>
</comment>
<evidence type="ECO:0000256" key="17">
    <source>
        <dbReference type="ARBA" id="ARBA00048954"/>
    </source>
</evidence>
<evidence type="ECO:0000313" key="21">
    <source>
        <dbReference type="EMBL" id="KFQ73583.1"/>
    </source>
</evidence>
<evidence type="ECO:0000256" key="16">
    <source>
        <dbReference type="ARBA" id="ARBA00044969"/>
    </source>
</evidence>
<dbReference type="EC" id="5.6.2.3" evidence="16"/>
<comment type="catalytic activity">
    <reaction evidence="17">
        <text>ATP + H2O = ADP + phosphate + H(+)</text>
        <dbReference type="Rhea" id="RHEA:13065"/>
        <dbReference type="ChEBI" id="CHEBI:15377"/>
        <dbReference type="ChEBI" id="CHEBI:15378"/>
        <dbReference type="ChEBI" id="CHEBI:30616"/>
        <dbReference type="ChEBI" id="CHEBI:43474"/>
        <dbReference type="ChEBI" id="CHEBI:456216"/>
        <dbReference type="EC" id="5.6.2.3"/>
    </reaction>
</comment>
<dbReference type="GO" id="GO:0043139">
    <property type="term" value="F:5'-3' DNA helicase activity"/>
    <property type="evidence" value="ECO:0007669"/>
    <property type="project" value="UniProtKB-EC"/>
</dbReference>
<dbReference type="GO" id="GO:0005634">
    <property type="term" value="C:nucleus"/>
    <property type="evidence" value="ECO:0007669"/>
    <property type="project" value="UniProtKB-SubCell"/>
</dbReference>
<protein>
    <recommendedName>
        <fullName evidence="16">DNA 5'-3' helicase</fullName>
        <ecNumber evidence="16">5.6.2.3</ecNumber>
    </recommendedName>
    <alternativeName>
        <fullName evidence="18">DNA 5'-3' helicase FANCJ</fullName>
    </alternativeName>
</protein>
<keyword evidence="8" id="KW-0378">Hydrolase</keyword>
<keyword evidence="22" id="KW-1185">Reference proteome</keyword>
<evidence type="ECO:0000256" key="7">
    <source>
        <dbReference type="ARBA" id="ARBA00022763"/>
    </source>
</evidence>
<dbReference type="Pfam" id="PF06733">
    <property type="entry name" value="DEAD_2"/>
    <property type="match status" value="1"/>
</dbReference>
<evidence type="ECO:0000256" key="8">
    <source>
        <dbReference type="ARBA" id="ARBA00022801"/>
    </source>
</evidence>
<dbReference type="CDD" id="cd18788">
    <property type="entry name" value="SF2_C_XPD"/>
    <property type="match status" value="1"/>
</dbReference>
<keyword evidence="4" id="KW-0004">4Fe-4S</keyword>
<dbReference type="InterPro" id="IPR010614">
    <property type="entry name" value="RAD3-like_helicase_DEAD"/>
</dbReference>
<keyword evidence="12" id="KW-0411">Iron-sulfur</keyword>
<evidence type="ECO:0000256" key="19">
    <source>
        <dbReference type="SAM" id="MobiDB-lite"/>
    </source>
</evidence>
<dbReference type="InterPro" id="IPR027417">
    <property type="entry name" value="P-loop_NTPase"/>
</dbReference>
<keyword evidence="14" id="KW-0413">Isomerase</keyword>
<evidence type="ECO:0000256" key="5">
    <source>
        <dbReference type="ARBA" id="ARBA00022723"/>
    </source>
</evidence>
<dbReference type="Pfam" id="PF13307">
    <property type="entry name" value="Helicase_C_2"/>
    <property type="match status" value="1"/>
</dbReference>
<evidence type="ECO:0000256" key="15">
    <source>
        <dbReference type="ARBA" id="ARBA00023242"/>
    </source>
</evidence>
<proteinExistence type="inferred from homology"/>
<dbReference type="KEGG" id="plet:104619663"/>
<evidence type="ECO:0000256" key="2">
    <source>
        <dbReference type="ARBA" id="ARBA00004123"/>
    </source>
</evidence>
<feature type="region of interest" description="Disordered" evidence="19">
    <location>
        <begin position="1227"/>
        <end position="1259"/>
    </location>
</feature>
<dbReference type="FunFam" id="3.40.50.300:FF:004771">
    <property type="entry name" value="BRCA1 interacting protein C-terminal helicase 1"/>
    <property type="match status" value="1"/>
</dbReference>
<keyword evidence="7" id="KW-0227">DNA damage</keyword>
<dbReference type="PROSITE" id="PS51193">
    <property type="entry name" value="HELICASE_ATP_BIND_2"/>
    <property type="match status" value="1"/>
</dbReference>
<keyword evidence="10" id="KW-0067">ATP-binding</keyword>
<evidence type="ECO:0000256" key="9">
    <source>
        <dbReference type="ARBA" id="ARBA00022806"/>
    </source>
</evidence>
<dbReference type="InterPro" id="IPR045028">
    <property type="entry name" value="DinG/Rad3-like"/>
</dbReference>
<evidence type="ECO:0000256" key="10">
    <source>
        <dbReference type="ARBA" id="ARBA00022840"/>
    </source>
</evidence>
<comment type="subcellular location">
    <subcellularLocation>
        <location evidence="2">Nucleus</location>
    </subcellularLocation>
</comment>
<evidence type="ECO:0000256" key="12">
    <source>
        <dbReference type="ARBA" id="ARBA00023014"/>
    </source>
</evidence>
<dbReference type="SUPFAM" id="SSF52540">
    <property type="entry name" value="P-loop containing nucleoside triphosphate hydrolases"/>
    <property type="match status" value="2"/>
</dbReference>
<dbReference type="AlphaFoldDB" id="A0A091UGH3"/>
<keyword evidence="11" id="KW-0408">Iron</keyword>
<dbReference type="GO" id="GO:0046872">
    <property type="term" value="F:metal ion binding"/>
    <property type="evidence" value="ECO:0007669"/>
    <property type="project" value="UniProtKB-KW"/>
</dbReference>
<feature type="compositionally biased region" description="Polar residues" evidence="19">
    <location>
        <begin position="961"/>
        <end position="971"/>
    </location>
</feature>
<dbReference type="GO" id="GO:0006289">
    <property type="term" value="P:nucleotide-excision repair"/>
    <property type="evidence" value="ECO:0007669"/>
    <property type="project" value="TreeGrafter"/>
</dbReference>
<dbReference type="GO" id="GO:0016818">
    <property type="term" value="F:hydrolase activity, acting on acid anhydrides, in phosphorus-containing anhydrides"/>
    <property type="evidence" value="ECO:0007669"/>
    <property type="project" value="InterPro"/>
</dbReference>
<dbReference type="GO" id="GO:1990918">
    <property type="term" value="P:double-strand break repair involved in meiotic recombination"/>
    <property type="evidence" value="ECO:0007669"/>
    <property type="project" value="TreeGrafter"/>
</dbReference>
<organism evidence="21 22">
    <name type="scientific">Phaethon lepturus</name>
    <name type="common">White-tailed tropicbird</name>
    <dbReference type="NCBI Taxonomy" id="97097"/>
    <lineage>
        <taxon>Eukaryota</taxon>
        <taxon>Metazoa</taxon>
        <taxon>Chordata</taxon>
        <taxon>Craniata</taxon>
        <taxon>Vertebrata</taxon>
        <taxon>Euteleostomi</taxon>
        <taxon>Archelosauria</taxon>
        <taxon>Archosauria</taxon>
        <taxon>Dinosauria</taxon>
        <taxon>Saurischia</taxon>
        <taxon>Theropoda</taxon>
        <taxon>Coelurosauria</taxon>
        <taxon>Aves</taxon>
        <taxon>Neognathae</taxon>
        <taxon>Neoaves</taxon>
        <taxon>Phaethontimorphae</taxon>
        <taxon>Phaethontiformes</taxon>
        <taxon>Phaethontidae</taxon>
        <taxon>Phaethon</taxon>
    </lineage>
</organism>
<evidence type="ECO:0000256" key="3">
    <source>
        <dbReference type="ARBA" id="ARBA00008792"/>
    </source>
</evidence>
<keyword evidence="9" id="KW-0347">Helicase</keyword>
<dbReference type="PANTHER" id="PTHR11472:SF47">
    <property type="entry name" value="FANCONI ANEMIA GROUP J PROTEIN"/>
    <property type="match status" value="1"/>
</dbReference>
<feature type="compositionally biased region" description="Basic residues" evidence="19">
    <location>
        <begin position="1235"/>
        <end position="1246"/>
    </location>
</feature>
<dbReference type="SMART" id="SM00488">
    <property type="entry name" value="DEXDc2"/>
    <property type="match status" value="1"/>
</dbReference>
<reference evidence="21 22" key="1">
    <citation type="submission" date="2014-04" db="EMBL/GenBank/DDBJ databases">
        <title>Genome evolution of avian class.</title>
        <authorList>
            <person name="Zhang G."/>
            <person name="Li C."/>
        </authorList>
    </citation>
    <scope>NUCLEOTIDE SEQUENCE [LARGE SCALE GENOMIC DNA]</scope>
    <source>
        <strain evidence="21">BGI_N335</strain>
    </source>
</reference>
<evidence type="ECO:0000256" key="11">
    <source>
        <dbReference type="ARBA" id="ARBA00023004"/>
    </source>
</evidence>